<keyword evidence="5 6" id="KW-0687">Ribonucleoprotein</keyword>
<evidence type="ECO:0000256" key="4">
    <source>
        <dbReference type="ARBA" id="ARBA00022980"/>
    </source>
</evidence>
<keyword evidence="2 6" id="KW-0699">rRNA-binding</keyword>
<organism evidence="7 8">
    <name type="scientific">Thermospira aquatica</name>
    <dbReference type="NCBI Taxonomy" id="2828656"/>
    <lineage>
        <taxon>Bacteria</taxon>
        <taxon>Pseudomonadati</taxon>
        <taxon>Spirochaetota</taxon>
        <taxon>Spirochaetia</taxon>
        <taxon>Brevinematales</taxon>
        <taxon>Thermospiraceae</taxon>
        <taxon>Thermospira</taxon>
    </lineage>
</organism>
<dbReference type="Proteomes" id="UP001056539">
    <property type="component" value="Chromosome"/>
</dbReference>
<reference evidence="7" key="1">
    <citation type="submission" date="2021-04" db="EMBL/GenBank/DDBJ databases">
        <authorList>
            <person name="Postec A."/>
        </authorList>
    </citation>
    <scope>NUCLEOTIDE SEQUENCE</scope>
    <source>
        <strain evidence="7">F1F22</strain>
    </source>
</reference>
<dbReference type="HAMAP" id="MF_01345_B">
    <property type="entry name" value="Ribosomal_uS17_B"/>
    <property type="match status" value="1"/>
</dbReference>
<evidence type="ECO:0000256" key="1">
    <source>
        <dbReference type="ARBA" id="ARBA00010254"/>
    </source>
</evidence>
<keyword evidence="3 6" id="KW-0694">RNA-binding</keyword>
<dbReference type="InterPro" id="IPR000266">
    <property type="entry name" value="Ribosomal_uS17"/>
</dbReference>
<dbReference type="InterPro" id="IPR012340">
    <property type="entry name" value="NA-bd_OB-fold"/>
</dbReference>
<dbReference type="NCBIfam" id="NF004123">
    <property type="entry name" value="PRK05610.1"/>
    <property type="match status" value="1"/>
</dbReference>
<dbReference type="RefSeq" id="WP_271436465.1">
    <property type="nucleotide sequence ID" value="NZ_CP073355.1"/>
</dbReference>
<dbReference type="GO" id="GO:0019843">
    <property type="term" value="F:rRNA binding"/>
    <property type="evidence" value="ECO:0007669"/>
    <property type="project" value="UniProtKB-UniRule"/>
</dbReference>
<protein>
    <recommendedName>
        <fullName evidence="6">Small ribosomal subunit protein uS17</fullName>
    </recommendedName>
</protein>
<dbReference type="CDD" id="cd00364">
    <property type="entry name" value="Ribosomal_uS17"/>
    <property type="match status" value="1"/>
</dbReference>
<name>A0AAX3BG10_9SPIR</name>
<dbReference type="EMBL" id="CP073355">
    <property type="protein sequence ID" value="URA11332.1"/>
    <property type="molecule type" value="Genomic_DNA"/>
</dbReference>
<gene>
    <name evidence="6 7" type="primary">rpsQ</name>
    <name evidence="7" type="ORF">KDW03_05940</name>
</gene>
<dbReference type="Pfam" id="PF00366">
    <property type="entry name" value="Ribosomal_S17"/>
    <property type="match status" value="1"/>
</dbReference>
<dbReference type="PRINTS" id="PR00973">
    <property type="entry name" value="RIBOSOMALS17"/>
</dbReference>
<evidence type="ECO:0000313" key="8">
    <source>
        <dbReference type="Proteomes" id="UP001056539"/>
    </source>
</evidence>
<comment type="similarity">
    <text evidence="1 6">Belongs to the universal ribosomal protein uS17 family.</text>
</comment>
<evidence type="ECO:0000256" key="2">
    <source>
        <dbReference type="ARBA" id="ARBA00022730"/>
    </source>
</evidence>
<evidence type="ECO:0000256" key="5">
    <source>
        <dbReference type="ARBA" id="ARBA00023274"/>
    </source>
</evidence>
<reference evidence="7" key="2">
    <citation type="submission" date="2022-06" db="EMBL/GenBank/DDBJ databases">
        <title>Thermospira aquatica gen. nov., sp. nov.</title>
        <authorList>
            <person name="Ben Ali Gam Z."/>
            <person name="Labat M."/>
        </authorList>
    </citation>
    <scope>NUCLEOTIDE SEQUENCE</scope>
    <source>
        <strain evidence="7">F1F22</strain>
    </source>
</reference>
<keyword evidence="8" id="KW-1185">Reference proteome</keyword>
<dbReference type="PANTHER" id="PTHR10744">
    <property type="entry name" value="40S RIBOSOMAL PROTEIN S11 FAMILY MEMBER"/>
    <property type="match status" value="1"/>
</dbReference>
<sequence>MEQKTTKTIIGKVVSDKMDKTRVVAVQKRKTHAQYGKQVLREMKVYAHDEENRSHVGDVVELEFSRPLSKTKRWVVTKVIESRD</sequence>
<dbReference type="GO" id="GO:0022627">
    <property type="term" value="C:cytosolic small ribosomal subunit"/>
    <property type="evidence" value="ECO:0007669"/>
    <property type="project" value="UniProtKB-UniRule"/>
</dbReference>
<dbReference type="GO" id="GO:0003735">
    <property type="term" value="F:structural constituent of ribosome"/>
    <property type="evidence" value="ECO:0007669"/>
    <property type="project" value="UniProtKB-UniRule"/>
</dbReference>
<dbReference type="Gene3D" id="2.40.50.140">
    <property type="entry name" value="Nucleic acid-binding proteins"/>
    <property type="match status" value="1"/>
</dbReference>
<dbReference type="KEGG" id="taqu:KDW03_05940"/>
<dbReference type="PANTHER" id="PTHR10744:SF1">
    <property type="entry name" value="SMALL RIBOSOMAL SUBUNIT PROTEIN US17M"/>
    <property type="match status" value="1"/>
</dbReference>
<dbReference type="NCBIfam" id="TIGR03635">
    <property type="entry name" value="uS17_bact"/>
    <property type="match status" value="1"/>
</dbReference>
<dbReference type="SUPFAM" id="SSF50249">
    <property type="entry name" value="Nucleic acid-binding proteins"/>
    <property type="match status" value="1"/>
</dbReference>
<comment type="subunit">
    <text evidence="6">Part of the 30S ribosomal subunit.</text>
</comment>
<proteinExistence type="inferred from homology"/>
<dbReference type="AlphaFoldDB" id="A0AAX3BG10"/>
<evidence type="ECO:0000313" key="7">
    <source>
        <dbReference type="EMBL" id="URA11332.1"/>
    </source>
</evidence>
<keyword evidence="4 6" id="KW-0689">Ribosomal protein</keyword>
<comment type="function">
    <text evidence="6">One of the primary rRNA binding proteins, it binds specifically to the 5'-end of 16S ribosomal RNA.</text>
</comment>
<accession>A0AAX3BG10</accession>
<evidence type="ECO:0000256" key="6">
    <source>
        <dbReference type="HAMAP-Rule" id="MF_01345"/>
    </source>
</evidence>
<dbReference type="GO" id="GO:0006412">
    <property type="term" value="P:translation"/>
    <property type="evidence" value="ECO:0007669"/>
    <property type="project" value="UniProtKB-UniRule"/>
</dbReference>
<dbReference type="InterPro" id="IPR019984">
    <property type="entry name" value="Ribosomal_uS17_bact/chlr"/>
</dbReference>
<evidence type="ECO:0000256" key="3">
    <source>
        <dbReference type="ARBA" id="ARBA00022884"/>
    </source>
</evidence>